<evidence type="ECO:0000313" key="2">
    <source>
        <dbReference type="EnsemblPlants" id="Pp3c11_23198V3.1"/>
    </source>
</evidence>
<dbReference type="EMBL" id="ABEU02000011">
    <property type="protein sequence ID" value="PNR45670.1"/>
    <property type="molecule type" value="Genomic_DNA"/>
</dbReference>
<protein>
    <submittedName>
        <fullName evidence="1 2">Uncharacterized protein</fullName>
    </submittedName>
</protein>
<reference evidence="2" key="3">
    <citation type="submission" date="2020-12" db="UniProtKB">
        <authorList>
            <consortium name="EnsemblPlants"/>
        </authorList>
    </citation>
    <scope>IDENTIFICATION</scope>
</reference>
<sequence>MVIIDMNIFKDKELLTIAKVVELEVEDIEIKEDELFNENQYKIFIDNF</sequence>
<gene>
    <name evidence="1" type="ORF">PHYPA_015441</name>
</gene>
<reference evidence="1 3" key="2">
    <citation type="journal article" date="2018" name="Plant J.">
        <title>The Physcomitrella patens chromosome-scale assembly reveals moss genome structure and evolution.</title>
        <authorList>
            <person name="Lang D."/>
            <person name="Ullrich K.K."/>
            <person name="Murat F."/>
            <person name="Fuchs J."/>
            <person name="Jenkins J."/>
            <person name="Haas F.B."/>
            <person name="Piednoel M."/>
            <person name="Gundlach H."/>
            <person name="Van Bel M."/>
            <person name="Meyberg R."/>
            <person name="Vives C."/>
            <person name="Morata J."/>
            <person name="Symeonidi A."/>
            <person name="Hiss M."/>
            <person name="Muchero W."/>
            <person name="Kamisugi Y."/>
            <person name="Saleh O."/>
            <person name="Blanc G."/>
            <person name="Decker E.L."/>
            <person name="van Gessel N."/>
            <person name="Grimwood J."/>
            <person name="Hayes R.D."/>
            <person name="Graham S.W."/>
            <person name="Gunter L.E."/>
            <person name="McDaniel S.F."/>
            <person name="Hoernstein S.N.W."/>
            <person name="Larsson A."/>
            <person name="Li F.W."/>
            <person name="Perroud P.F."/>
            <person name="Phillips J."/>
            <person name="Ranjan P."/>
            <person name="Rokshar D.S."/>
            <person name="Rothfels C.J."/>
            <person name="Schneider L."/>
            <person name="Shu S."/>
            <person name="Stevenson D.W."/>
            <person name="Thummler F."/>
            <person name="Tillich M."/>
            <person name="Villarreal Aguilar J.C."/>
            <person name="Widiez T."/>
            <person name="Wong G.K."/>
            <person name="Wymore A."/>
            <person name="Zhang Y."/>
            <person name="Zimmer A.D."/>
            <person name="Quatrano R.S."/>
            <person name="Mayer K.F.X."/>
            <person name="Goodstein D."/>
            <person name="Casacuberta J.M."/>
            <person name="Vandepoele K."/>
            <person name="Reski R."/>
            <person name="Cuming A.C."/>
            <person name="Tuskan G.A."/>
            <person name="Maumus F."/>
            <person name="Salse J."/>
            <person name="Schmutz J."/>
            <person name="Rensing S.A."/>
        </authorList>
    </citation>
    <scope>NUCLEOTIDE SEQUENCE [LARGE SCALE GENOMIC DNA]</scope>
    <source>
        <strain evidence="2 3">cv. Gransden 2004</strain>
    </source>
</reference>
<dbReference type="Proteomes" id="UP000006727">
    <property type="component" value="Chromosome 11"/>
</dbReference>
<reference evidence="1 3" key="1">
    <citation type="journal article" date="2008" name="Science">
        <title>The Physcomitrella genome reveals evolutionary insights into the conquest of land by plants.</title>
        <authorList>
            <person name="Rensing S."/>
            <person name="Lang D."/>
            <person name="Zimmer A."/>
            <person name="Terry A."/>
            <person name="Salamov A."/>
            <person name="Shapiro H."/>
            <person name="Nishiyama T."/>
            <person name="Perroud P.-F."/>
            <person name="Lindquist E."/>
            <person name="Kamisugi Y."/>
            <person name="Tanahashi T."/>
            <person name="Sakakibara K."/>
            <person name="Fujita T."/>
            <person name="Oishi K."/>
            <person name="Shin-I T."/>
            <person name="Kuroki Y."/>
            <person name="Toyoda A."/>
            <person name="Suzuki Y."/>
            <person name="Hashimoto A."/>
            <person name="Yamaguchi K."/>
            <person name="Sugano A."/>
            <person name="Kohara Y."/>
            <person name="Fujiyama A."/>
            <person name="Anterola A."/>
            <person name="Aoki S."/>
            <person name="Ashton N."/>
            <person name="Barbazuk W.B."/>
            <person name="Barker E."/>
            <person name="Bennetzen J."/>
            <person name="Bezanilla M."/>
            <person name="Blankenship R."/>
            <person name="Cho S.H."/>
            <person name="Dutcher S."/>
            <person name="Estelle M."/>
            <person name="Fawcett J.A."/>
            <person name="Gundlach H."/>
            <person name="Hanada K."/>
            <person name="Heyl A."/>
            <person name="Hicks K.A."/>
            <person name="Hugh J."/>
            <person name="Lohr M."/>
            <person name="Mayer K."/>
            <person name="Melkozernov A."/>
            <person name="Murata T."/>
            <person name="Nelson D."/>
            <person name="Pils B."/>
            <person name="Prigge M."/>
            <person name="Reiss B."/>
            <person name="Renner T."/>
            <person name="Rombauts S."/>
            <person name="Rushton P."/>
            <person name="Sanderfoot A."/>
            <person name="Schween G."/>
            <person name="Shiu S.-H."/>
            <person name="Stueber K."/>
            <person name="Theodoulou F.L."/>
            <person name="Tu H."/>
            <person name="Van de Peer Y."/>
            <person name="Verrier P.J."/>
            <person name="Waters E."/>
            <person name="Wood A."/>
            <person name="Yang L."/>
            <person name="Cove D."/>
            <person name="Cuming A."/>
            <person name="Hasebe M."/>
            <person name="Lucas S."/>
            <person name="Mishler D.B."/>
            <person name="Reski R."/>
            <person name="Grigoriev I."/>
            <person name="Quatrano R.S."/>
            <person name="Boore J.L."/>
        </authorList>
    </citation>
    <scope>NUCLEOTIDE SEQUENCE [LARGE SCALE GENOMIC DNA]</scope>
    <source>
        <strain evidence="2 3">cv. Gransden 2004</strain>
    </source>
</reference>
<evidence type="ECO:0000313" key="3">
    <source>
        <dbReference type="Proteomes" id="UP000006727"/>
    </source>
</evidence>
<dbReference type="InParanoid" id="A0A2K1JVW9"/>
<dbReference type="Gramene" id="Pp3c11_23198V3.1">
    <property type="protein sequence ID" value="Pp3c11_23198V3.1"/>
    <property type="gene ID" value="Pp3c11_23198"/>
</dbReference>
<accession>A0A2K1JVW9</accession>
<dbReference type="EnsemblPlants" id="Pp3c11_23198V3.1">
    <property type="protein sequence ID" value="Pp3c11_23198V3.1"/>
    <property type="gene ID" value="Pp3c11_23198"/>
</dbReference>
<name>A0A2K1JVW9_PHYPA</name>
<organism evidence="1">
    <name type="scientific">Physcomitrium patens</name>
    <name type="common">Spreading-leaved earth moss</name>
    <name type="synonym">Physcomitrella patens</name>
    <dbReference type="NCBI Taxonomy" id="3218"/>
    <lineage>
        <taxon>Eukaryota</taxon>
        <taxon>Viridiplantae</taxon>
        <taxon>Streptophyta</taxon>
        <taxon>Embryophyta</taxon>
        <taxon>Bryophyta</taxon>
        <taxon>Bryophytina</taxon>
        <taxon>Bryopsida</taxon>
        <taxon>Funariidae</taxon>
        <taxon>Funariales</taxon>
        <taxon>Funariaceae</taxon>
        <taxon>Physcomitrium</taxon>
    </lineage>
</organism>
<evidence type="ECO:0000313" key="1">
    <source>
        <dbReference type="EMBL" id="PNR45670.1"/>
    </source>
</evidence>
<proteinExistence type="predicted"/>
<keyword evidence="3" id="KW-1185">Reference proteome</keyword>
<dbReference type="AlphaFoldDB" id="A0A2K1JVW9"/>